<reference evidence="14" key="1">
    <citation type="journal article" date="2015" name="Genome Biol. Evol.">
        <title>Massive and widespread organelle genomic expansion in the green algal genus Dunaliella.</title>
        <authorList>
            <person name="Del Vasto M."/>
            <person name="Figueroa-Martinez F."/>
            <person name="Featherston J."/>
            <person name="Gonzalez M.A."/>
            <person name="Reyes-Prieto A."/>
            <person name="Durand P.M."/>
            <person name="Smith D.R."/>
        </authorList>
    </citation>
    <scope>NUCLEOTIDE SEQUENCE</scope>
    <source>
        <strain evidence="14">CCM-UDEC 002</strain>
    </source>
</reference>
<keyword evidence="12" id="KW-0249">Electron transport</keyword>
<comment type="catalytic activity">
    <reaction evidence="12">
        <text>a ubiquinone + NADH + 5 H(+)(in) = a ubiquinol + NAD(+) + 4 H(+)(out)</text>
        <dbReference type="Rhea" id="RHEA:29091"/>
        <dbReference type="Rhea" id="RHEA-COMP:9565"/>
        <dbReference type="Rhea" id="RHEA-COMP:9566"/>
        <dbReference type="ChEBI" id="CHEBI:15378"/>
        <dbReference type="ChEBI" id="CHEBI:16389"/>
        <dbReference type="ChEBI" id="CHEBI:17976"/>
        <dbReference type="ChEBI" id="CHEBI:57540"/>
        <dbReference type="ChEBI" id="CHEBI:57945"/>
        <dbReference type="EC" id="7.1.1.2"/>
    </reaction>
</comment>
<dbReference type="InterPro" id="IPR010227">
    <property type="entry name" value="NADH_Q_OxRdtase_chainM/4"/>
</dbReference>
<keyword evidence="12 14" id="KW-0496">Mitochondrion</keyword>
<keyword evidence="12" id="KW-0679">Respiratory chain</keyword>
<dbReference type="GO" id="GO:0008137">
    <property type="term" value="F:NADH dehydrogenase (ubiquinone) activity"/>
    <property type="evidence" value="ECO:0007669"/>
    <property type="project" value="UniProtKB-UniRule"/>
</dbReference>
<keyword evidence="6 12" id="KW-0812">Transmembrane</keyword>
<dbReference type="EMBL" id="KP691602">
    <property type="protein sequence ID" value="AJN90453.1"/>
    <property type="molecule type" value="Genomic_DNA"/>
</dbReference>
<feature type="transmembrane region" description="Helical" evidence="12">
    <location>
        <begin position="341"/>
        <end position="359"/>
    </location>
</feature>
<feature type="transmembrane region" description="Helical" evidence="12">
    <location>
        <begin position="100"/>
        <end position="122"/>
    </location>
</feature>
<keyword evidence="12" id="KW-0813">Transport</keyword>
<feature type="transmembrane region" description="Helical" evidence="12">
    <location>
        <begin position="173"/>
        <end position="192"/>
    </location>
</feature>
<evidence type="ECO:0000256" key="10">
    <source>
        <dbReference type="ARBA" id="ARBA00023075"/>
    </source>
</evidence>
<comment type="function">
    <text evidence="1">Core subunit of the mitochondrial membrane respiratory chain NADH dehydrogenase (Complex I) that is believed to belong to the minimal assembly required for catalysis. Complex I functions in the transfer of electrons from NADH to the respiratory chain. The immediate electron acceptor for the enzyme is believed to be ubiquinone.</text>
</comment>
<evidence type="ECO:0000256" key="12">
    <source>
        <dbReference type="RuleBase" id="RU003297"/>
    </source>
</evidence>
<feature type="transmembrane region" description="Helical" evidence="12">
    <location>
        <begin position="417"/>
        <end position="436"/>
    </location>
</feature>
<organism evidence="14">
    <name type="scientific">Dunaliella viridis</name>
    <dbReference type="NCBI Taxonomy" id="140095"/>
    <lineage>
        <taxon>Eukaryota</taxon>
        <taxon>Viridiplantae</taxon>
        <taxon>Chlorophyta</taxon>
        <taxon>core chlorophytes</taxon>
        <taxon>Chlorophyceae</taxon>
        <taxon>CS clade</taxon>
        <taxon>Chlamydomonadales</taxon>
        <taxon>Dunaliellaceae</taxon>
        <taxon>Dunaliella</taxon>
    </lineage>
</organism>
<feature type="transmembrane region" description="Helical" evidence="12">
    <location>
        <begin position="128"/>
        <end position="145"/>
    </location>
</feature>
<geneLocation type="mitochondrion" evidence="14"/>
<dbReference type="GO" id="GO:0048039">
    <property type="term" value="F:ubiquinone binding"/>
    <property type="evidence" value="ECO:0007669"/>
    <property type="project" value="TreeGrafter"/>
</dbReference>
<proteinExistence type="inferred from homology"/>
<feature type="transmembrane region" description="Helical" evidence="12">
    <location>
        <begin position="278"/>
        <end position="298"/>
    </location>
</feature>
<dbReference type="GO" id="GO:0003954">
    <property type="term" value="F:NADH dehydrogenase activity"/>
    <property type="evidence" value="ECO:0007669"/>
    <property type="project" value="TreeGrafter"/>
</dbReference>
<comment type="subcellular location">
    <subcellularLocation>
        <location evidence="2">Membrane</location>
        <topology evidence="2">Multi-pass membrane protein</topology>
    </subcellularLocation>
    <subcellularLocation>
        <location evidence="12">Mitochondrion membrane</location>
        <topology evidence="12">Multi-pass membrane protein</topology>
    </subcellularLocation>
</comment>
<gene>
    <name evidence="14" type="primary">nad4</name>
</gene>
<feature type="transmembrane region" description="Helical" evidence="12">
    <location>
        <begin position="38"/>
        <end position="58"/>
    </location>
</feature>
<evidence type="ECO:0000256" key="5">
    <source>
        <dbReference type="ARBA" id="ARBA00021006"/>
    </source>
</evidence>
<comment type="similarity">
    <text evidence="3 12">Belongs to the complex I subunit 4 family.</text>
</comment>
<keyword evidence="7" id="KW-1278">Translocase</keyword>
<dbReference type="PRINTS" id="PR01437">
    <property type="entry name" value="NUOXDRDTASE4"/>
</dbReference>
<feature type="transmembrane region" description="Helical" evidence="12">
    <location>
        <begin position="218"/>
        <end position="240"/>
    </location>
</feature>
<keyword evidence="8 12" id="KW-1133">Transmembrane helix</keyword>
<dbReference type="GO" id="GO:0042773">
    <property type="term" value="P:ATP synthesis coupled electron transport"/>
    <property type="evidence" value="ECO:0007669"/>
    <property type="project" value="InterPro"/>
</dbReference>
<feature type="domain" description="NADH:quinone oxidoreductase/Mrp antiporter transmembrane" evidence="13">
    <location>
        <begin position="124"/>
        <end position="427"/>
    </location>
</feature>
<dbReference type="PANTHER" id="PTHR43507">
    <property type="entry name" value="NADH-UBIQUINONE OXIDOREDUCTASE CHAIN 4"/>
    <property type="match status" value="1"/>
</dbReference>
<dbReference type="PANTHER" id="PTHR43507:SF1">
    <property type="entry name" value="NADH-UBIQUINONE OXIDOREDUCTASE CHAIN 4"/>
    <property type="match status" value="1"/>
</dbReference>
<name>A0A0C5C0L1_9CHLO</name>
<evidence type="ECO:0000259" key="13">
    <source>
        <dbReference type="Pfam" id="PF00361"/>
    </source>
</evidence>
<feature type="transmembrane region" description="Helical" evidence="12">
    <location>
        <begin position="310"/>
        <end position="329"/>
    </location>
</feature>
<evidence type="ECO:0000256" key="1">
    <source>
        <dbReference type="ARBA" id="ARBA00003257"/>
    </source>
</evidence>
<dbReference type="GO" id="GO:0015990">
    <property type="term" value="P:electron transport coupled proton transport"/>
    <property type="evidence" value="ECO:0007669"/>
    <property type="project" value="TreeGrafter"/>
</dbReference>
<evidence type="ECO:0000256" key="8">
    <source>
        <dbReference type="ARBA" id="ARBA00022989"/>
    </source>
</evidence>
<keyword evidence="11 12" id="KW-0472">Membrane</keyword>
<protein>
    <recommendedName>
        <fullName evidence="5 12">NADH-ubiquinone oxidoreductase chain 4</fullName>
        <ecNumber evidence="4 12">7.1.1.2</ecNumber>
    </recommendedName>
</protein>
<dbReference type="AlphaFoldDB" id="A0A0C5C0L1"/>
<feature type="transmembrane region" description="Helical" evidence="12">
    <location>
        <begin position="12"/>
        <end position="31"/>
    </location>
</feature>
<evidence type="ECO:0000313" key="14">
    <source>
        <dbReference type="EMBL" id="AJN90453.1"/>
    </source>
</evidence>
<keyword evidence="9 12" id="KW-0520">NAD</keyword>
<feature type="transmembrane region" description="Helical" evidence="12">
    <location>
        <begin position="252"/>
        <end position="272"/>
    </location>
</feature>
<dbReference type="InterPro" id="IPR001750">
    <property type="entry name" value="ND/Mrp_TM"/>
</dbReference>
<feature type="transmembrane region" description="Helical" evidence="12">
    <location>
        <begin position="457"/>
        <end position="477"/>
    </location>
</feature>
<evidence type="ECO:0000256" key="7">
    <source>
        <dbReference type="ARBA" id="ARBA00022967"/>
    </source>
</evidence>
<feature type="transmembrane region" description="Helical" evidence="12">
    <location>
        <begin position="70"/>
        <end position="93"/>
    </location>
</feature>
<comment type="function">
    <text evidence="12">Core subunit of the mitochondrial membrane respiratory chain NADH dehydrogenase (Complex I) which catalyzes electron transfer from NADH through the respiratory chain, using ubiquinone as an electron acceptor. Essential for the catalytic activity and assembly of complex I.</text>
</comment>
<evidence type="ECO:0000256" key="2">
    <source>
        <dbReference type="ARBA" id="ARBA00004141"/>
    </source>
</evidence>
<sequence length="481" mass="53196">MLLDLLFGTDTTILAFLIVFPSAIALLYSITNYGMMRVASIIVSFIPLLWSIWLLTIYDSAGNTVQCLNYVPLIHLSFGIDAVGLSLVILTSFIFPICVILMRTLAGIVTMLLLEYVILASILSYDLFLFYITFEASLILLYLLIARPEKLTGIQYAKQTAGDYTTMDAAYKIVLYTMAGSLLFLPVIFLLYSSFGSTNLFVLTCGDNPMLSVDRQMLLGWGLLAVFAVKMPLIPVHLWLPEAHVAAPTAGSVLLAGVLLKLGGLGIIRYLIPIFPVFVVKVFPILAVTCLISFLYSTLTTLRQVDLKKIVAYSSIAHMSLVTLAIFSLSEHSITSSTYMMVAHGLVSPGLFLLVGYLYERSHTKFLPYLTGLGSHMPVYATLFFILTLANLSFPLFPNFIAEVLCLISVFAVHSLYSYVFCISQVLGAIYGFWTFNRVIHGYNSGTFNVRTSTVDLSRREVAIILPLLIGIFWLGIKPMA</sequence>
<evidence type="ECO:0000256" key="9">
    <source>
        <dbReference type="ARBA" id="ARBA00023027"/>
    </source>
</evidence>
<evidence type="ECO:0000256" key="11">
    <source>
        <dbReference type="ARBA" id="ARBA00023136"/>
    </source>
</evidence>
<keyword evidence="10 12" id="KW-0830">Ubiquinone</keyword>
<evidence type="ECO:0000256" key="3">
    <source>
        <dbReference type="ARBA" id="ARBA00009025"/>
    </source>
</evidence>
<dbReference type="RefSeq" id="YP_009123592.1">
    <property type="nucleotide sequence ID" value="NC_026571.1"/>
</dbReference>
<dbReference type="GO" id="GO:0031966">
    <property type="term" value="C:mitochondrial membrane"/>
    <property type="evidence" value="ECO:0007669"/>
    <property type="project" value="UniProtKB-SubCell"/>
</dbReference>
<dbReference type="GeneID" id="23631492"/>
<evidence type="ECO:0000256" key="6">
    <source>
        <dbReference type="ARBA" id="ARBA00022692"/>
    </source>
</evidence>
<accession>A0A0C5C0L1</accession>
<dbReference type="Pfam" id="PF00361">
    <property type="entry name" value="Proton_antipo_M"/>
    <property type="match status" value="1"/>
</dbReference>
<evidence type="ECO:0000256" key="4">
    <source>
        <dbReference type="ARBA" id="ARBA00012944"/>
    </source>
</evidence>
<dbReference type="InterPro" id="IPR003918">
    <property type="entry name" value="NADH_UbQ_OxRdtase"/>
</dbReference>
<dbReference type="NCBIfam" id="TIGR01972">
    <property type="entry name" value="NDH_I_M"/>
    <property type="match status" value="1"/>
</dbReference>
<dbReference type="EC" id="7.1.1.2" evidence="4 12"/>